<evidence type="ECO:0000259" key="1">
    <source>
        <dbReference type="Pfam" id="PF08818"/>
    </source>
</evidence>
<gene>
    <name evidence="2" type="ORF">GCM10022409_00030</name>
</gene>
<dbReference type="RefSeq" id="WP_345048897.1">
    <property type="nucleotide sequence ID" value="NZ_BAABDK010000001.1"/>
</dbReference>
<protein>
    <submittedName>
        <fullName evidence="2">YdeI family protein</fullName>
    </submittedName>
</protein>
<reference evidence="3" key="1">
    <citation type="journal article" date="2019" name="Int. J. Syst. Evol. Microbiol.">
        <title>The Global Catalogue of Microorganisms (GCM) 10K type strain sequencing project: providing services to taxonomists for standard genome sequencing and annotation.</title>
        <authorList>
            <consortium name="The Broad Institute Genomics Platform"/>
            <consortium name="The Broad Institute Genome Sequencing Center for Infectious Disease"/>
            <person name="Wu L."/>
            <person name="Ma J."/>
        </authorList>
    </citation>
    <scope>NUCLEOTIDE SEQUENCE [LARGE SCALE GENOMIC DNA]</scope>
    <source>
        <strain evidence="3">JCM 17225</strain>
    </source>
</reference>
<dbReference type="Proteomes" id="UP001501469">
    <property type="component" value="Unassembled WGS sequence"/>
</dbReference>
<keyword evidence="3" id="KW-1185">Reference proteome</keyword>
<evidence type="ECO:0000313" key="3">
    <source>
        <dbReference type="Proteomes" id="UP001501469"/>
    </source>
</evidence>
<dbReference type="Gene3D" id="3.90.1150.200">
    <property type="match status" value="1"/>
</dbReference>
<dbReference type="EMBL" id="BAABDK010000001">
    <property type="protein sequence ID" value="GAA4020578.1"/>
    <property type="molecule type" value="Genomic_DNA"/>
</dbReference>
<feature type="domain" description="YdhG-like" evidence="1">
    <location>
        <begin position="23"/>
        <end position="117"/>
    </location>
</feature>
<accession>A0ABP7T3L4</accession>
<dbReference type="SUPFAM" id="SSF159888">
    <property type="entry name" value="YdhG-like"/>
    <property type="match status" value="1"/>
</dbReference>
<dbReference type="PIRSF" id="PIRSF021308">
    <property type="entry name" value="UCP021308"/>
    <property type="match status" value="1"/>
</dbReference>
<organism evidence="2 3">
    <name type="scientific">Hymenobacter glaciei</name>
    <dbReference type="NCBI Taxonomy" id="877209"/>
    <lineage>
        <taxon>Bacteria</taxon>
        <taxon>Pseudomonadati</taxon>
        <taxon>Bacteroidota</taxon>
        <taxon>Cytophagia</taxon>
        <taxon>Cytophagales</taxon>
        <taxon>Hymenobacteraceae</taxon>
        <taxon>Hymenobacter</taxon>
    </lineage>
</organism>
<name>A0ABP7T3L4_9BACT</name>
<sequence>MQASTLNPKVNFYFTKAEKWQVEQEELRIIMLTSGLTEELKWGVPCYTLAGSNIALIHAFQEYCAVLFHKGALLQDPNGVLIQQTQNTQGTRQMRFTNIQRIAEQAPTIKAYVEEAIELEKTGAKVRFKATAEYPVSDEFQQKLAESPALTTAFSTLTPGRQRAYLLYFSAPKQAKTWEARVEKSIPQILTGKGLND</sequence>
<evidence type="ECO:0000313" key="2">
    <source>
        <dbReference type="EMBL" id="GAA4020578.1"/>
    </source>
</evidence>
<proteinExistence type="predicted"/>
<dbReference type="InterPro" id="IPR014922">
    <property type="entry name" value="YdhG-like"/>
</dbReference>
<dbReference type="InterPro" id="IPR016786">
    <property type="entry name" value="YdeI_bac"/>
</dbReference>
<dbReference type="Pfam" id="PF13376">
    <property type="entry name" value="OmdA"/>
    <property type="match status" value="1"/>
</dbReference>
<dbReference type="Pfam" id="PF08818">
    <property type="entry name" value="DUF1801"/>
    <property type="match status" value="1"/>
</dbReference>
<comment type="caution">
    <text evidence="2">The sequence shown here is derived from an EMBL/GenBank/DDBJ whole genome shotgun (WGS) entry which is preliminary data.</text>
</comment>